<dbReference type="InterPro" id="IPR016185">
    <property type="entry name" value="PreATP-grasp_dom_sf"/>
</dbReference>
<dbReference type="SUPFAM" id="SSF51246">
    <property type="entry name" value="Rudiment single hybrid motif"/>
    <property type="match status" value="1"/>
</dbReference>
<keyword evidence="6" id="KW-0658">Purine biosynthesis</keyword>
<evidence type="ECO:0000256" key="10">
    <source>
        <dbReference type="ARBA" id="ARBA00042864"/>
    </source>
</evidence>
<evidence type="ECO:0000256" key="9">
    <source>
        <dbReference type="ARBA" id="ARBA00042242"/>
    </source>
</evidence>
<keyword evidence="5 11" id="KW-0547">Nucleotide-binding</keyword>
<dbReference type="InterPro" id="IPR000115">
    <property type="entry name" value="PRibGlycinamide_synth"/>
</dbReference>
<evidence type="ECO:0000256" key="2">
    <source>
        <dbReference type="ARBA" id="ARBA00005174"/>
    </source>
</evidence>
<dbReference type="SMART" id="SM01209">
    <property type="entry name" value="GARS_A"/>
    <property type="match status" value="1"/>
</dbReference>
<reference evidence="13 14" key="1">
    <citation type="submission" date="2023-10" db="EMBL/GenBank/DDBJ databases">
        <title>Noviherbaspirillum sp. CPCC 100848 genome assembly.</title>
        <authorList>
            <person name="Li X.Y."/>
            <person name="Fang X.M."/>
        </authorList>
    </citation>
    <scope>NUCLEOTIDE SEQUENCE [LARGE SCALE GENOMIC DNA]</scope>
    <source>
        <strain evidence="13 14">CPCC 100848</strain>
    </source>
</reference>
<evidence type="ECO:0000256" key="3">
    <source>
        <dbReference type="ARBA" id="ARBA00013255"/>
    </source>
</evidence>
<dbReference type="SUPFAM" id="SSF52440">
    <property type="entry name" value="PreATP-grasp domain"/>
    <property type="match status" value="1"/>
</dbReference>
<evidence type="ECO:0000256" key="11">
    <source>
        <dbReference type="PROSITE-ProRule" id="PRU00409"/>
    </source>
</evidence>
<dbReference type="InterPro" id="IPR020561">
    <property type="entry name" value="PRibGlycinamid_synth_ATP-grasp"/>
</dbReference>
<dbReference type="SUPFAM" id="SSF56059">
    <property type="entry name" value="Glutathione synthetase ATP-binding domain-like"/>
    <property type="match status" value="1"/>
</dbReference>
<evidence type="ECO:0000256" key="5">
    <source>
        <dbReference type="ARBA" id="ARBA00022741"/>
    </source>
</evidence>
<comment type="pathway">
    <text evidence="2">Purine metabolism; IMP biosynthesis via de novo pathway; N(1)-(5-phospho-D-ribosyl)glycinamide from 5-phospho-alpha-D-ribose 1-diphosphate: step 2/2.</text>
</comment>
<evidence type="ECO:0000313" key="13">
    <source>
        <dbReference type="EMBL" id="MEC4719877.1"/>
    </source>
</evidence>
<keyword evidence="7 11" id="KW-0067">ATP-binding</keyword>
<dbReference type="InterPro" id="IPR013815">
    <property type="entry name" value="ATP_grasp_subdomain_1"/>
</dbReference>
<comment type="similarity">
    <text evidence="8">Belongs to the GARS family.</text>
</comment>
<dbReference type="PANTHER" id="PTHR43472">
    <property type="entry name" value="PHOSPHORIBOSYLAMINE--GLYCINE LIGASE"/>
    <property type="match status" value="1"/>
</dbReference>
<proteinExistence type="inferred from homology"/>
<keyword evidence="14" id="KW-1185">Reference proteome</keyword>
<evidence type="ECO:0000313" key="14">
    <source>
        <dbReference type="Proteomes" id="UP001352263"/>
    </source>
</evidence>
<dbReference type="Pfam" id="PF02844">
    <property type="entry name" value="GARS_N"/>
    <property type="match status" value="1"/>
</dbReference>
<dbReference type="GO" id="GO:0004637">
    <property type="term" value="F:phosphoribosylamine-glycine ligase activity"/>
    <property type="evidence" value="ECO:0007669"/>
    <property type="project" value="UniProtKB-EC"/>
</dbReference>
<dbReference type="Gene3D" id="3.30.1490.20">
    <property type="entry name" value="ATP-grasp fold, A domain"/>
    <property type="match status" value="1"/>
</dbReference>
<protein>
    <recommendedName>
        <fullName evidence="3">phosphoribosylamine--glycine ligase</fullName>
        <ecNumber evidence="3">6.3.4.13</ecNumber>
    </recommendedName>
    <alternativeName>
        <fullName evidence="9">Glycinamide ribonucleotide synthetase</fullName>
    </alternativeName>
    <alternativeName>
        <fullName evidence="10">Phosphoribosylglycinamide synthetase</fullName>
    </alternativeName>
</protein>
<comment type="cofactor">
    <cofactor evidence="1">
        <name>Mn(2+)</name>
        <dbReference type="ChEBI" id="CHEBI:29035"/>
    </cofactor>
</comment>
<evidence type="ECO:0000256" key="7">
    <source>
        <dbReference type="ARBA" id="ARBA00022840"/>
    </source>
</evidence>
<name>A0ABU6J9C4_9BURK</name>
<dbReference type="EMBL" id="JAWIIV010000008">
    <property type="protein sequence ID" value="MEC4719877.1"/>
    <property type="molecule type" value="Genomic_DNA"/>
</dbReference>
<dbReference type="InterPro" id="IPR020560">
    <property type="entry name" value="PRibGlycinamide_synth_C-dom"/>
</dbReference>
<dbReference type="RefSeq" id="WP_326506587.1">
    <property type="nucleotide sequence ID" value="NZ_JAWIIV010000008.1"/>
</dbReference>
<dbReference type="PANTHER" id="PTHR43472:SF1">
    <property type="entry name" value="PHOSPHORIBOSYLAMINE--GLYCINE LIGASE, CHLOROPLASTIC"/>
    <property type="match status" value="1"/>
</dbReference>
<dbReference type="Pfam" id="PF01071">
    <property type="entry name" value="GARS_A"/>
    <property type="match status" value="1"/>
</dbReference>
<evidence type="ECO:0000256" key="4">
    <source>
        <dbReference type="ARBA" id="ARBA00022598"/>
    </source>
</evidence>
<dbReference type="NCBIfam" id="TIGR00877">
    <property type="entry name" value="purD"/>
    <property type="match status" value="1"/>
</dbReference>
<dbReference type="InterPro" id="IPR037123">
    <property type="entry name" value="PRibGlycinamide_synth_C_sf"/>
</dbReference>
<sequence length="450" mass="49262">MSRRYLIVGYEARDHAIVWKLAQSPKVDAVYVHTGNVAMGASEKVHFVSERSYEELAQFAFDHQIDCTIVGDTSFMESGIADLFLKSGLAILGASQAAAALEGSKLFGKSFMHRHGIRTPRHSVCASPLECQKYLEDASYPVVLKSDLRISSDKSAVVSMNKIDAASAYADIFLAQRAKDIECPPVVLEEFVAGREVSYTILMDGTDWVPLAAVRDYKRVRDNDEGPNTGGMGSYSPVPWLTADIENKIKDQIVLPTMRGLQAEGLQYRGFLYIGIMVDRQGDPWVLEYNTRMGDTEAETILMLLDDDFSDVVNRAAKGSLKDLRLKWREGCAISIAVAPPGYPETVIETPAHFPFPQGEDVMCFGSILRTSKDHGIGSGPGRLACVTGFASNADDCRNKVYETVKRLDKDGRFHSRSDIALELVSSRPVPAMSEAAQATEAAEAAGVES</sequence>
<gene>
    <name evidence="13" type="primary">purD</name>
    <name evidence="13" type="ORF">RY831_12005</name>
</gene>
<dbReference type="InterPro" id="IPR011054">
    <property type="entry name" value="Rudment_hybrid_motif"/>
</dbReference>
<dbReference type="Gene3D" id="3.90.600.10">
    <property type="entry name" value="Phosphoribosylglycinamide synthetase, C-terminal domain"/>
    <property type="match status" value="1"/>
</dbReference>
<dbReference type="InterPro" id="IPR020562">
    <property type="entry name" value="PRibGlycinamide_synth_N"/>
</dbReference>
<dbReference type="InterPro" id="IPR011761">
    <property type="entry name" value="ATP-grasp"/>
</dbReference>
<keyword evidence="4 13" id="KW-0436">Ligase</keyword>
<evidence type="ECO:0000256" key="6">
    <source>
        <dbReference type="ARBA" id="ARBA00022755"/>
    </source>
</evidence>
<evidence type="ECO:0000256" key="1">
    <source>
        <dbReference type="ARBA" id="ARBA00001936"/>
    </source>
</evidence>
<comment type="caution">
    <text evidence="13">The sequence shown here is derived from an EMBL/GenBank/DDBJ whole genome shotgun (WGS) entry which is preliminary data.</text>
</comment>
<dbReference type="Gene3D" id="3.30.470.20">
    <property type="entry name" value="ATP-grasp fold, B domain"/>
    <property type="match status" value="1"/>
</dbReference>
<dbReference type="Gene3D" id="3.40.50.20">
    <property type="match status" value="1"/>
</dbReference>
<dbReference type="PROSITE" id="PS50975">
    <property type="entry name" value="ATP_GRASP"/>
    <property type="match status" value="1"/>
</dbReference>
<accession>A0ABU6J9C4</accession>
<feature type="domain" description="ATP-grasp" evidence="12">
    <location>
        <begin position="109"/>
        <end position="318"/>
    </location>
</feature>
<evidence type="ECO:0000256" key="8">
    <source>
        <dbReference type="ARBA" id="ARBA00038345"/>
    </source>
</evidence>
<dbReference type="SMART" id="SM01210">
    <property type="entry name" value="GARS_C"/>
    <property type="match status" value="1"/>
</dbReference>
<dbReference type="Proteomes" id="UP001352263">
    <property type="component" value="Unassembled WGS sequence"/>
</dbReference>
<evidence type="ECO:0000259" key="12">
    <source>
        <dbReference type="PROSITE" id="PS50975"/>
    </source>
</evidence>
<dbReference type="EC" id="6.3.4.13" evidence="3"/>
<organism evidence="13 14">
    <name type="scientific">Noviherbaspirillum album</name>
    <dbReference type="NCBI Taxonomy" id="3080276"/>
    <lineage>
        <taxon>Bacteria</taxon>
        <taxon>Pseudomonadati</taxon>
        <taxon>Pseudomonadota</taxon>
        <taxon>Betaproteobacteria</taxon>
        <taxon>Burkholderiales</taxon>
        <taxon>Oxalobacteraceae</taxon>
        <taxon>Noviherbaspirillum</taxon>
    </lineage>
</organism>